<gene>
    <name evidence="2" type="ORF">CYLTODRAFT_492167</name>
</gene>
<proteinExistence type="predicted"/>
<keyword evidence="3" id="KW-1185">Reference proteome</keyword>
<evidence type="ECO:0000313" key="3">
    <source>
        <dbReference type="Proteomes" id="UP000054007"/>
    </source>
</evidence>
<reference evidence="2 3" key="1">
    <citation type="journal article" date="2015" name="Fungal Genet. Biol.">
        <title>Evolution of novel wood decay mechanisms in Agaricales revealed by the genome sequences of Fistulina hepatica and Cylindrobasidium torrendii.</title>
        <authorList>
            <person name="Floudas D."/>
            <person name="Held B.W."/>
            <person name="Riley R."/>
            <person name="Nagy L.G."/>
            <person name="Koehler G."/>
            <person name="Ransdell A.S."/>
            <person name="Younus H."/>
            <person name="Chow J."/>
            <person name="Chiniquy J."/>
            <person name="Lipzen A."/>
            <person name="Tritt A."/>
            <person name="Sun H."/>
            <person name="Haridas S."/>
            <person name="LaButti K."/>
            <person name="Ohm R.A."/>
            <person name="Kues U."/>
            <person name="Blanchette R.A."/>
            <person name="Grigoriev I.V."/>
            <person name="Minto R.E."/>
            <person name="Hibbett D.S."/>
        </authorList>
    </citation>
    <scope>NUCLEOTIDE SEQUENCE [LARGE SCALE GENOMIC DNA]</scope>
    <source>
        <strain evidence="2 3">FP15055 ss-10</strain>
    </source>
</reference>
<protein>
    <submittedName>
        <fullName evidence="2">Uncharacterized protein</fullName>
    </submittedName>
</protein>
<dbReference type="Proteomes" id="UP000054007">
    <property type="component" value="Unassembled WGS sequence"/>
</dbReference>
<name>A0A0D7B4V4_9AGAR</name>
<sequence>MAPKQEKLISDYYYSDAALKDDPRYIQDQKDLQRFIKFMKLCEIEKPKNWRQHCQTLYNMAVNTLTEYYQDEGRRKTSITLWSRIVACGVYIHHNPRGIEVSELPDEEYMQWEDRRADLNMETWDLVAVEVCVKCSMCEVAKRKCEYACFSDPEDCRCCQLLGLPCSRDYCNVPWRYSKPGGEYPLPQPVSNAAIARLNPKPRRRRRIPVAEPAPKKGKSTTVPAPASVPAPATSAKVKAKAKAKTPKVKAALAPVPAPIITSKPNGIFARKRRPEDFMDPNEIEGYELDAPPPPPPPVIMAKKPSRWFEEIDDREPGPSKRSSSKLDAIHKLITSSGAERSVAFLEKLTRRVLRLPKELQNEVERTYGDFWGAMVALKIYDSAGFTLEEKQDSLDGEGRWPLLENDVLGTMPVRNWDLDPKSLEQSCSACKTYGMPCHYQYHVRIQGKTPSTKCRFCAIGKRKCNAVIVMDEPGCPAQSTSSVECNTESDAPVMVQYATSEDDSQTRVASSPSVVSQELKRKRKRAGVTSSEASEIIVISDDDEPEEKLGKVKGLATKKRHSESVVCKTAAAPPKKKRKVSTN</sequence>
<organism evidence="2 3">
    <name type="scientific">Cylindrobasidium torrendii FP15055 ss-10</name>
    <dbReference type="NCBI Taxonomy" id="1314674"/>
    <lineage>
        <taxon>Eukaryota</taxon>
        <taxon>Fungi</taxon>
        <taxon>Dikarya</taxon>
        <taxon>Basidiomycota</taxon>
        <taxon>Agaricomycotina</taxon>
        <taxon>Agaricomycetes</taxon>
        <taxon>Agaricomycetidae</taxon>
        <taxon>Agaricales</taxon>
        <taxon>Marasmiineae</taxon>
        <taxon>Physalacriaceae</taxon>
        <taxon>Cylindrobasidium</taxon>
    </lineage>
</organism>
<accession>A0A0D7B4V4</accession>
<evidence type="ECO:0000313" key="2">
    <source>
        <dbReference type="EMBL" id="KIY65608.1"/>
    </source>
</evidence>
<feature type="compositionally biased region" description="Low complexity" evidence="1">
    <location>
        <begin position="220"/>
        <end position="230"/>
    </location>
</feature>
<evidence type="ECO:0000256" key="1">
    <source>
        <dbReference type="SAM" id="MobiDB-lite"/>
    </source>
</evidence>
<feature type="region of interest" description="Disordered" evidence="1">
    <location>
        <begin position="201"/>
        <end position="230"/>
    </location>
</feature>
<dbReference type="AlphaFoldDB" id="A0A0D7B4V4"/>
<dbReference type="EMBL" id="KN880583">
    <property type="protein sequence ID" value="KIY65608.1"/>
    <property type="molecule type" value="Genomic_DNA"/>
</dbReference>